<reference evidence="3" key="2">
    <citation type="journal article" date="2017" name="Nat. Plants">
        <title>The Aegilops tauschii genome reveals multiple impacts of transposons.</title>
        <authorList>
            <person name="Zhao G."/>
            <person name="Zou C."/>
            <person name="Li K."/>
            <person name="Wang K."/>
            <person name="Li T."/>
            <person name="Gao L."/>
            <person name="Zhang X."/>
            <person name="Wang H."/>
            <person name="Yang Z."/>
            <person name="Liu X."/>
            <person name="Jiang W."/>
            <person name="Mao L."/>
            <person name="Kong X."/>
            <person name="Jiao Y."/>
            <person name="Jia J."/>
        </authorList>
    </citation>
    <scope>NUCLEOTIDE SEQUENCE [LARGE SCALE GENOMIC DNA]</scope>
    <source>
        <strain evidence="3">cv. AL8/78</strain>
    </source>
</reference>
<keyword evidence="3" id="KW-1185">Reference proteome</keyword>
<feature type="region of interest" description="Disordered" evidence="1">
    <location>
        <begin position="1"/>
        <end position="31"/>
    </location>
</feature>
<organism evidence="2 3">
    <name type="scientific">Aegilops tauschii subsp. strangulata</name>
    <name type="common">Goatgrass</name>
    <dbReference type="NCBI Taxonomy" id="200361"/>
    <lineage>
        <taxon>Eukaryota</taxon>
        <taxon>Viridiplantae</taxon>
        <taxon>Streptophyta</taxon>
        <taxon>Embryophyta</taxon>
        <taxon>Tracheophyta</taxon>
        <taxon>Spermatophyta</taxon>
        <taxon>Magnoliopsida</taxon>
        <taxon>Liliopsida</taxon>
        <taxon>Poales</taxon>
        <taxon>Poaceae</taxon>
        <taxon>BOP clade</taxon>
        <taxon>Pooideae</taxon>
        <taxon>Triticodae</taxon>
        <taxon>Triticeae</taxon>
        <taxon>Triticinae</taxon>
        <taxon>Aegilops</taxon>
    </lineage>
</organism>
<feature type="compositionally biased region" description="Gly residues" evidence="1">
    <location>
        <begin position="1"/>
        <end position="10"/>
    </location>
</feature>
<evidence type="ECO:0000313" key="3">
    <source>
        <dbReference type="Proteomes" id="UP000015105"/>
    </source>
</evidence>
<protein>
    <submittedName>
        <fullName evidence="2">Uncharacterized protein</fullName>
    </submittedName>
</protein>
<dbReference type="AlphaFoldDB" id="A0A452ZV32"/>
<accession>A0A452ZV32</accession>
<name>A0A452ZV32_AEGTS</name>
<feature type="region of interest" description="Disordered" evidence="1">
    <location>
        <begin position="50"/>
        <end position="83"/>
    </location>
</feature>
<proteinExistence type="predicted"/>
<dbReference type="Gramene" id="AET1Gv20932000.1">
    <property type="protein sequence ID" value="AET1Gv20932000.1"/>
    <property type="gene ID" value="AET1Gv20932000"/>
</dbReference>
<reference evidence="3" key="1">
    <citation type="journal article" date="2014" name="Science">
        <title>Ancient hybridizations among the ancestral genomes of bread wheat.</title>
        <authorList>
            <consortium name="International Wheat Genome Sequencing Consortium,"/>
            <person name="Marcussen T."/>
            <person name="Sandve S.R."/>
            <person name="Heier L."/>
            <person name="Spannagl M."/>
            <person name="Pfeifer M."/>
            <person name="Jakobsen K.S."/>
            <person name="Wulff B.B."/>
            <person name="Steuernagel B."/>
            <person name="Mayer K.F."/>
            <person name="Olsen O.A."/>
        </authorList>
    </citation>
    <scope>NUCLEOTIDE SEQUENCE [LARGE SCALE GENOMIC DNA]</scope>
    <source>
        <strain evidence="3">cv. AL8/78</strain>
    </source>
</reference>
<reference evidence="2" key="4">
    <citation type="submission" date="2019-03" db="UniProtKB">
        <authorList>
            <consortium name="EnsemblPlants"/>
        </authorList>
    </citation>
    <scope>IDENTIFICATION</scope>
</reference>
<dbReference type="Proteomes" id="UP000015105">
    <property type="component" value="Chromosome 1D"/>
</dbReference>
<reference evidence="2" key="3">
    <citation type="journal article" date="2017" name="Nature">
        <title>Genome sequence of the progenitor of the wheat D genome Aegilops tauschii.</title>
        <authorList>
            <person name="Luo M.C."/>
            <person name="Gu Y.Q."/>
            <person name="Puiu D."/>
            <person name="Wang H."/>
            <person name="Twardziok S.O."/>
            <person name="Deal K.R."/>
            <person name="Huo N."/>
            <person name="Zhu T."/>
            <person name="Wang L."/>
            <person name="Wang Y."/>
            <person name="McGuire P.E."/>
            <person name="Liu S."/>
            <person name="Long H."/>
            <person name="Ramasamy R.K."/>
            <person name="Rodriguez J.C."/>
            <person name="Van S.L."/>
            <person name="Yuan L."/>
            <person name="Wang Z."/>
            <person name="Xia Z."/>
            <person name="Xiao L."/>
            <person name="Anderson O.D."/>
            <person name="Ouyang S."/>
            <person name="Liang Y."/>
            <person name="Zimin A.V."/>
            <person name="Pertea G."/>
            <person name="Qi P."/>
            <person name="Bennetzen J.L."/>
            <person name="Dai X."/>
            <person name="Dawson M.W."/>
            <person name="Muller H.G."/>
            <person name="Kugler K."/>
            <person name="Rivarola-Duarte L."/>
            <person name="Spannagl M."/>
            <person name="Mayer K.F.X."/>
            <person name="Lu F.H."/>
            <person name="Bevan M.W."/>
            <person name="Leroy P."/>
            <person name="Li P."/>
            <person name="You F.M."/>
            <person name="Sun Q."/>
            <person name="Liu Z."/>
            <person name="Lyons E."/>
            <person name="Wicker T."/>
            <person name="Salzberg S.L."/>
            <person name="Devos K.M."/>
            <person name="Dvorak J."/>
        </authorList>
    </citation>
    <scope>NUCLEOTIDE SEQUENCE [LARGE SCALE GENOMIC DNA]</scope>
    <source>
        <strain evidence="2">cv. AL8/78</strain>
    </source>
</reference>
<sequence>THRRWQGGGVPACEGPTRQRGLSTEIPFPNGPKTHFPYYKNRFLCPHPSLTPPPPYSAANRSALPPHPNPLPSPRRPRRNPSRGAPAIALAAAPMATHPSKRSYLCAGSSSFDDPDVVEVSPAAAAAAGGWNPGHQKRKRSQVVPREIIEIDDDPDGVVIIGEKAPVEKNKHSVGCPLVWPKHVKTSVAGDTAGPSTYASNSTAIMGGFKKVSAGPSTYASNSTTIMGDFKKVTSGPNTYFSSSTAVKDAFAKKYMETAVYHDYDDYPFDAFEEDEDFAYEEDDYENYEFDDTLYENEYNYNLSAQFDGLDIPPGMEAPLPWLQKTAAEMSSNSKPIPILDEKVDERYSTFKQFDTVDGHSDHYYVKPELRKALVVKKVMVMTCPVHPLPSYIGTNCPIDSHQKTGRSAFSMSGKS</sequence>
<reference evidence="2" key="5">
    <citation type="journal article" date="2021" name="G3 (Bethesda)">
        <title>Aegilops tauschii genome assembly Aet v5.0 features greater sequence contiguity and improved annotation.</title>
        <authorList>
            <person name="Wang L."/>
            <person name="Zhu T."/>
            <person name="Rodriguez J.C."/>
            <person name="Deal K.R."/>
            <person name="Dubcovsky J."/>
            <person name="McGuire P.E."/>
            <person name="Lux T."/>
            <person name="Spannagl M."/>
            <person name="Mayer K.F.X."/>
            <person name="Baldrich P."/>
            <person name="Meyers B.C."/>
            <person name="Huo N."/>
            <person name="Gu Y.Q."/>
            <person name="Zhou H."/>
            <person name="Devos K.M."/>
            <person name="Bennetzen J.L."/>
            <person name="Unver T."/>
            <person name="Budak H."/>
            <person name="Gulick P.J."/>
            <person name="Galiba G."/>
            <person name="Kalapos B."/>
            <person name="Nelson D.R."/>
            <person name="Li P."/>
            <person name="You F.M."/>
            <person name="Luo M.C."/>
            <person name="Dvorak J."/>
        </authorList>
    </citation>
    <scope>NUCLEOTIDE SEQUENCE [LARGE SCALE GENOMIC DNA]</scope>
    <source>
        <strain evidence="2">cv. AL8/78</strain>
    </source>
</reference>
<evidence type="ECO:0000256" key="1">
    <source>
        <dbReference type="SAM" id="MobiDB-lite"/>
    </source>
</evidence>
<dbReference type="EnsemblPlants" id="AET1Gv20932000.1">
    <property type="protein sequence ID" value="AET1Gv20932000.1"/>
    <property type="gene ID" value="AET1Gv20932000"/>
</dbReference>
<evidence type="ECO:0000313" key="2">
    <source>
        <dbReference type="EnsemblPlants" id="AET1Gv20932000.1"/>
    </source>
</evidence>
<feature type="compositionally biased region" description="Pro residues" evidence="1">
    <location>
        <begin position="65"/>
        <end position="74"/>
    </location>
</feature>